<dbReference type="CDD" id="cd07088">
    <property type="entry name" value="ALDH_LactADH-AldA"/>
    <property type="match status" value="1"/>
</dbReference>
<dbReference type="NCBIfam" id="NF007497">
    <property type="entry name" value="PRK10090.1"/>
    <property type="match status" value="1"/>
</dbReference>
<dbReference type="Gene3D" id="3.40.309.10">
    <property type="entry name" value="Aldehyde Dehydrogenase, Chain A, domain 2"/>
    <property type="match status" value="1"/>
</dbReference>
<gene>
    <name evidence="6" type="primary">aldA</name>
    <name evidence="6" type="ORF">RGQ13_02450</name>
</gene>
<accession>A0ABY9TVK0</accession>
<evidence type="ECO:0000313" key="7">
    <source>
        <dbReference type="Proteomes" id="UP001258994"/>
    </source>
</evidence>
<dbReference type="Proteomes" id="UP001258994">
    <property type="component" value="Chromosome"/>
</dbReference>
<dbReference type="InterPro" id="IPR050740">
    <property type="entry name" value="Aldehyde_DH_Superfamily"/>
</dbReference>
<dbReference type="RefSeq" id="WP_348391970.1">
    <property type="nucleotide sequence ID" value="NZ_CP134145.1"/>
</dbReference>
<dbReference type="InterPro" id="IPR015590">
    <property type="entry name" value="Aldehyde_DH_dom"/>
</dbReference>
<evidence type="ECO:0000256" key="4">
    <source>
        <dbReference type="RuleBase" id="RU003345"/>
    </source>
</evidence>
<feature type="domain" description="Aldehyde dehydrogenase" evidence="5">
    <location>
        <begin position="16"/>
        <end position="478"/>
    </location>
</feature>
<proteinExistence type="inferred from homology"/>
<evidence type="ECO:0000313" key="6">
    <source>
        <dbReference type="EMBL" id="WNC72855.1"/>
    </source>
</evidence>
<dbReference type="Pfam" id="PF00171">
    <property type="entry name" value="Aldedh"/>
    <property type="match status" value="1"/>
</dbReference>
<dbReference type="PANTHER" id="PTHR43353">
    <property type="entry name" value="SUCCINATE-SEMIALDEHYDE DEHYDROGENASE, MITOCHONDRIAL"/>
    <property type="match status" value="1"/>
</dbReference>
<dbReference type="InterPro" id="IPR016162">
    <property type="entry name" value="Ald_DH_N"/>
</dbReference>
<protein>
    <submittedName>
        <fullName evidence="6">Aldehyde dehydrogenase</fullName>
        <ecNumber evidence="6">1.2.1.-</ecNumber>
    </submittedName>
</protein>
<keyword evidence="7" id="KW-1185">Reference proteome</keyword>
<feature type="active site" evidence="3">
    <location>
        <position position="251"/>
    </location>
</feature>
<dbReference type="InterPro" id="IPR016160">
    <property type="entry name" value="Ald_DH_CS_CYS"/>
</dbReference>
<dbReference type="GO" id="GO:0016491">
    <property type="term" value="F:oxidoreductase activity"/>
    <property type="evidence" value="ECO:0007669"/>
    <property type="project" value="UniProtKB-KW"/>
</dbReference>
<evidence type="ECO:0000256" key="1">
    <source>
        <dbReference type="ARBA" id="ARBA00009986"/>
    </source>
</evidence>
<dbReference type="InterPro" id="IPR016163">
    <property type="entry name" value="Ald_DH_C"/>
</dbReference>
<dbReference type="EC" id="1.2.1.-" evidence="6"/>
<dbReference type="PANTHER" id="PTHR43353:SF5">
    <property type="entry name" value="SUCCINATE-SEMIALDEHYDE DEHYDROGENASE, MITOCHONDRIAL"/>
    <property type="match status" value="1"/>
</dbReference>
<dbReference type="SUPFAM" id="SSF53720">
    <property type="entry name" value="ALDH-like"/>
    <property type="match status" value="1"/>
</dbReference>
<dbReference type="EMBL" id="CP134145">
    <property type="protein sequence ID" value="WNC72855.1"/>
    <property type="molecule type" value="Genomic_DNA"/>
</dbReference>
<keyword evidence="2 4" id="KW-0560">Oxidoreductase</keyword>
<dbReference type="PROSITE" id="PS00687">
    <property type="entry name" value="ALDEHYDE_DEHYDR_GLU"/>
    <property type="match status" value="1"/>
</dbReference>
<dbReference type="Gene3D" id="3.40.605.10">
    <property type="entry name" value="Aldehyde Dehydrogenase, Chain A, domain 1"/>
    <property type="match status" value="1"/>
</dbReference>
<comment type="similarity">
    <text evidence="1 4">Belongs to the aldehyde dehydrogenase family.</text>
</comment>
<organism evidence="6 7">
    <name type="scientific">Thalassotalea psychrophila</name>
    <dbReference type="NCBI Taxonomy" id="3065647"/>
    <lineage>
        <taxon>Bacteria</taxon>
        <taxon>Pseudomonadati</taxon>
        <taxon>Pseudomonadota</taxon>
        <taxon>Gammaproteobacteria</taxon>
        <taxon>Alteromonadales</taxon>
        <taxon>Colwelliaceae</taxon>
        <taxon>Thalassotalea</taxon>
    </lineage>
</organism>
<dbReference type="InterPro" id="IPR029510">
    <property type="entry name" value="Ald_DH_CS_GLU"/>
</dbReference>
<dbReference type="InterPro" id="IPR016161">
    <property type="entry name" value="Ald_DH/histidinol_DH"/>
</dbReference>
<evidence type="ECO:0000256" key="3">
    <source>
        <dbReference type="PROSITE-ProRule" id="PRU10007"/>
    </source>
</evidence>
<reference evidence="7" key="1">
    <citation type="submission" date="2023-09" db="EMBL/GenBank/DDBJ databases">
        <authorList>
            <person name="Zhang C."/>
        </authorList>
    </citation>
    <scope>NUCLEOTIDE SEQUENCE [LARGE SCALE GENOMIC DNA]</scope>
    <source>
        <strain evidence="7">SQ149</strain>
    </source>
</reference>
<name>A0ABY9TVK0_9GAMM</name>
<dbReference type="PROSITE" id="PS00070">
    <property type="entry name" value="ALDEHYDE_DEHYDR_CYS"/>
    <property type="match status" value="1"/>
</dbReference>
<evidence type="ECO:0000259" key="5">
    <source>
        <dbReference type="Pfam" id="PF00171"/>
    </source>
</evidence>
<sequence>MTQIKNNQHFINGEYIASKSDGEIPVYNPSTGEQLGSIPEGCIDDAQYALDTANKAQKSWKKVTARNRAKILRKFAAGIRAQANDLARLLVQEQGKLLSVAEGEVEATATFIEYACDNALTMEGDILASDNEGEKLYIHKYPKGVVVGITAWNFPLALAGRKIGPALITGNSIVIKPTAETPLATLELGRIANEAGIPAGVLNIVNGNGSVIGKYLCESPITKMITMTGSTKAGQSIYHSSAEHLTHVMLELGGKAPFVVMNDVNIDNAVEDLFWARFANCGQVCTCAERLYLHEDIYDEFMQKFINRVSQLKVGDPLSPDSEMGPKVNQREVDFIDGQVKQAVEEGATIAFGGARAAVEGFENGAWYQPTVLENVTQEMTIIHEESFGPILPVVKINSIEQAIAFSNDCEFGLSAYLYTNNLAWIEKCTDELEVGEIYVNRSIGEQHQGFHYGLKMSGCGGEDGKYGLEQYLDKKTVYLNHC</sequence>
<evidence type="ECO:0000256" key="2">
    <source>
        <dbReference type="ARBA" id="ARBA00023002"/>
    </source>
</evidence>